<proteinExistence type="predicted"/>
<comment type="caution">
    <text evidence="1">The sequence shown here is derived from an EMBL/GenBank/DDBJ whole genome shotgun (WGS) entry which is preliminary data.</text>
</comment>
<name>A0ABU2J8E5_9ACTN</name>
<dbReference type="InterPro" id="IPR022566">
    <property type="entry name" value="DUF2613"/>
</dbReference>
<protein>
    <submittedName>
        <fullName evidence="1">DUF2613 family protein</fullName>
    </submittedName>
</protein>
<keyword evidence="2" id="KW-1185">Reference proteome</keyword>
<dbReference type="Proteomes" id="UP001183176">
    <property type="component" value="Unassembled WGS sequence"/>
</dbReference>
<sequence length="48" mass="4702">MGKLISVVGAGIVGVLLAGTAVWGVVSSTTAAPKHNPASAPIVNYGNR</sequence>
<reference evidence="2" key="1">
    <citation type="submission" date="2023-07" db="EMBL/GenBank/DDBJ databases">
        <title>30 novel species of actinomycetes from the DSMZ collection.</title>
        <authorList>
            <person name="Nouioui I."/>
        </authorList>
    </citation>
    <scope>NUCLEOTIDE SEQUENCE [LARGE SCALE GENOMIC DNA]</scope>
    <source>
        <strain evidence="2">DSM 44399</strain>
    </source>
</reference>
<dbReference type="Pfam" id="PF11021">
    <property type="entry name" value="DUF2613"/>
    <property type="match status" value="1"/>
</dbReference>
<evidence type="ECO:0000313" key="2">
    <source>
        <dbReference type="Proteomes" id="UP001183176"/>
    </source>
</evidence>
<dbReference type="EMBL" id="JAVREH010000007">
    <property type="protein sequence ID" value="MDT0261254.1"/>
    <property type="molecule type" value="Genomic_DNA"/>
</dbReference>
<dbReference type="RefSeq" id="WP_311422411.1">
    <property type="nucleotide sequence ID" value="NZ_JAVREH010000007.1"/>
</dbReference>
<gene>
    <name evidence="1" type="ORF">RM423_07580</name>
</gene>
<organism evidence="1 2">
    <name type="scientific">Jatrophihabitans lederbergiae</name>
    <dbReference type="NCBI Taxonomy" id="3075547"/>
    <lineage>
        <taxon>Bacteria</taxon>
        <taxon>Bacillati</taxon>
        <taxon>Actinomycetota</taxon>
        <taxon>Actinomycetes</taxon>
        <taxon>Jatrophihabitantales</taxon>
        <taxon>Jatrophihabitantaceae</taxon>
        <taxon>Jatrophihabitans</taxon>
    </lineage>
</organism>
<accession>A0ABU2J8E5</accession>
<evidence type="ECO:0000313" key="1">
    <source>
        <dbReference type="EMBL" id="MDT0261254.1"/>
    </source>
</evidence>